<dbReference type="Proteomes" id="UP001217089">
    <property type="component" value="Unassembled WGS sequence"/>
</dbReference>
<feature type="region of interest" description="Disordered" evidence="1">
    <location>
        <begin position="134"/>
        <end position="171"/>
    </location>
</feature>
<name>A0ABQ9EC36_TEGGR</name>
<proteinExistence type="predicted"/>
<dbReference type="Gene3D" id="2.120.10.30">
    <property type="entry name" value="TolB, C-terminal domain"/>
    <property type="match status" value="1"/>
</dbReference>
<dbReference type="EMBL" id="JARBDR010000919">
    <property type="protein sequence ID" value="KAJ8301020.1"/>
    <property type="molecule type" value="Genomic_DNA"/>
</dbReference>
<dbReference type="InterPro" id="IPR011042">
    <property type="entry name" value="6-blade_b-propeller_TolB-like"/>
</dbReference>
<dbReference type="SUPFAM" id="SSF101898">
    <property type="entry name" value="NHL repeat"/>
    <property type="match status" value="1"/>
</dbReference>
<evidence type="ECO:0000313" key="2">
    <source>
        <dbReference type="EMBL" id="KAJ8301020.1"/>
    </source>
</evidence>
<evidence type="ECO:0000256" key="1">
    <source>
        <dbReference type="SAM" id="MobiDB-lite"/>
    </source>
</evidence>
<reference evidence="2 3" key="1">
    <citation type="submission" date="2022-12" db="EMBL/GenBank/DDBJ databases">
        <title>Chromosome-level genome of Tegillarca granosa.</title>
        <authorList>
            <person name="Kim J."/>
        </authorList>
    </citation>
    <scope>NUCLEOTIDE SEQUENCE [LARGE SCALE GENOMIC DNA]</scope>
    <source>
        <strain evidence="2">Teg-2019</strain>
        <tissue evidence="2">Adductor muscle</tissue>
    </source>
</reference>
<comment type="caution">
    <text evidence="2">The sequence shown here is derived from an EMBL/GenBank/DDBJ whole genome shotgun (WGS) entry which is preliminary data.</text>
</comment>
<sequence length="171" mass="18195">MSIKIHQGMFTWPHGVSENINKDICVVDRTSKTSGRLVVVDNKGKLRYTYDGQKLNHSFYPRDVKCDKSGHVIVNDRNNIKVHILDLNGQFIRYIADENILKDNPICLALDKNGILWVGGSIGNVYRLRYLNKSGGGGSSSSSGCGGGGRSSSGGGDGRSCSGGGGGSSSS</sequence>
<gene>
    <name evidence="2" type="ORF">KUTeg_022539</name>
</gene>
<keyword evidence="3" id="KW-1185">Reference proteome</keyword>
<evidence type="ECO:0000313" key="3">
    <source>
        <dbReference type="Proteomes" id="UP001217089"/>
    </source>
</evidence>
<accession>A0ABQ9EC36</accession>
<protein>
    <submittedName>
        <fullName evidence="2">Uncharacterized protein</fullName>
    </submittedName>
</protein>
<feature type="non-terminal residue" evidence="2">
    <location>
        <position position="171"/>
    </location>
</feature>
<organism evidence="2 3">
    <name type="scientific">Tegillarca granosa</name>
    <name type="common">Malaysian cockle</name>
    <name type="synonym">Anadara granosa</name>
    <dbReference type="NCBI Taxonomy" id="220873"/>
    <lineage>
        <taxon>Eukaryota</taxon>
        <taxon>Metazoa</taxon>
        <taxon>Spiralia</taxon>
        <taxon>Lophotrochozoa</taxon>
        <taxon>Mollusca</taxon>
        <taxon>Bivalvia</taxon>
        <taxon>Autobranchia</taxon>
        <taxon>Pteriomorphia</taxon>
        <taxon>Arcoida</taxon>
        <taxon>Arcoidea</taxon>
        <taxon>Arcidae</taxon>
        <taxon>Tegillarca</taxon>
    </lineage>
</organism>